<dbReference type="EC" id="2.4.-.-" evidence="4"/>
<sequence length="347" mass="36140">MGGVRVGLLVDSDAYGGAEVYVRQLLRRLPPSIERHLVVAEPVAPRFLDLADRCASLTRMPLARGRTQASELPPLLRGIGADVWCVNLVDPAGNRAALGAACAAAPTVAVLHMPGEADGLRELYAKAAAVVTVSEEITGLLRDDLGLPADRVVHVRSGVDVPERVVRPARDGGPLRVGAVGRLTGQKGFDLLIPAVAELVRGGHRLTVEIAGEGRDHAALVRAAAGLPIRFAGFVRDVPAMLSCLDVFCLPSRREGLPLALLEAMAHGLPCVATDVGDVAAAVGDGALVVPPGDVPALTRALEALLADGEARRRLGTRARAVAVRRFDAAAMAETVARILLRIGGAP</sequence>
<keyword evidence="2 4" id="KW-0808">Transferase</keyword>
<keyword evidence="1 4" id="KW-0328">Glycosyltransferase</keyword>
<evidence type="ECO:0000256" key="2">
    <source>
        <dbReference type="ARBA" id="ARBA00022679"/>
    </source>
</evidence>
<protein>
    <submittedName>
        <fullName evidence="4">Glycosyltransferase family 4 protein</fullName>
        <ecNumber evidence="4">2.4.-.-</ecNumber>
    </submittedName>
</protein>
<dbReference type="Pfam" id="PF13439">
    <property type="entry name" value="Glyco_transf_4"/>
    <property type="match status" value="1"/>
</dbReference>
<reference evidence="4 5" key="1">
    <citation type="submission" date="2024-05" db="EMBL/GenBank/DDBJ databases">
        <title>Microbispora sp.ZYX-F-249.</title>
        <authorList>
            <person name="Xie H."/>
        </authorList>
    </citation>
    <scope>NUCLEOTIDE SEQUENCE [LARGE SCALE GENOMIC DNA]</scope>
    <source>
        <strain evidence="4 5">ZYX-F-249</strain>
    </source>
</reference>
<feature type="domain" description="Glycosyltransferase subfamily 4-like N-terminal" evidence="3">
    <location>
        <begin position="15"/>
        <end position="161"/>
    </location>
</feature>
<gene>
    <name evidence="4" type="ORF">AAH991_06320</name>
</gene>
<proteinExistence type="predicted"/>
<dbReference type="GO" id="GO:0016757">
    <property type="term" value="F:glycosyltransferase activity"/>
    <property type="evidence" value="ECO:0007669"/>
    <property type="project" value="UniProtKB-KW"/>
</dbReference>
<evidence type="ECO:0000313" key="4">
    <source>
        <dbReference type="EMBL" id="MEN3534708.1"/>
    </source>
</evidence>
<evidence type="ECO:0000256" key="1">
    <source>
        <dbReference type="ARBA" id="ARBA00022676"/>
    </source>
</evidence>
<dbReference type="InterPro" id="IPR028098">
    <property type="entry name" value="Glyco_trans_4-like_N"/>
</dbReference>
<dbReference type="CDD" id="cd03801">
    <property type="entry name" value="GT4_PimA-like"/>
    <property type="match status" value="1"/>
</dbReference>
<dbReference type="PANTHER" id="PTHR12526">
    <property type="entry name" value="GLYCOSYLTRANSFERASE"/>
    <property type="match status" value="1"/>
</dbReference>
<organism evidence="4 5">
    <name type="scientific">Microbispora maris</name>
    <dbReference type="NCBI Taxonomy" id="3144104"/>
    <lineage>
        <taxon>Bacteria</taxon>
        <taxon>Bacillati</taxon>
        <taxon>Actinomycetota</taxon>
        <taxon>Actinomycetes</taxon>
        <taxon>Streptosporangiales</taxon>
        <taxon>Streptosporangiaceae</taxon>
        <taxon>Microbispora</taxon>
    </lineage>
</organism>
<dbReference type="EMBL" id="JBDJAW010000004">
    <property type="protein sequence ID" value="MEN3534708.1"/>
    <property type="molecule type" value="Genomic_DNA"/>
</dbReference>
<accession>A0ABV0AJL9</accession>
<evidence type="ECO:0000259" key="3">
    <source>
        <dbReference type="Pfam" id="PF13439"/>
    </source>
</evidence>
<dbReference type="Gene3D" id="3.40.50.2000">
    <property type="entry name" value="Glycogen Phosphorylase B"/>
    <property type="match status" value="2"/>
</dbReference>
<dbReference type="Proteomes" id="UP001447516">
    <property type="component" value="Unassembled WGS sequence"/>
</dbReference>
<dbReference type="Pfam" id="PF13692">
    <property type="entry name" value="Glyco_trans_1_4"/>
    <property type="match status" value="1"/>
</dbReference>
<dbReference type="SUPFAM" id="SSF53756">
    <property type="entry name" value="UDP-Glycosyltransferase/glycogen phosphorylase"/>
    <property type="match status" value="1"/>
</dbReference>
<evidence type="ECO:0000313" key="5">
    <source>
        <dbReference type="Proteomes" id="UP001447516"/>
    </source>
</evidence>
<comment type="caution">
    <text evidence="4">The sequence shown here is derived from an EMBL/GenBank/DDBJ whole genome shotgun (WGS) entry which is preliminary data.</text>
</comment>
<name>A0ABV0AJL9_9ACTN</name>
<dbReference type="PANTHER" id="PTHR12526:SF510">
    <property type="entry name" value="D-INOSITOL 3-PHOSPHATE GLYCOSYLTRANSFERASE"/>
    <property type="match status" value="1"/>
</dbReference>
<keyword evidence="5" id="KW-1185">Reference proteome</keyword>